<evidence type="ECO:0000256" key="1">
    <source>
        <dbReference type="ARBA" id="ARBA00022723"/>
    </source>
</evidence>
<evidence type="ECO:0000259" key="8">
    <source>
        <dbReference type="PROSITE" id="PS51999"/>
    </source>
</evidence>
<evidence type="ECO:0000256" key="7">
    <source>
        <dbReference type="SAM" id="SignalP"/>
    </source>
</evidence>
<evidence type="ECO:0000256" key="6">
    <source>
        <dbReference type="SAM" id="Phobius"/>
    </source>
</evidence>
<dbReference type="PROSITE" id="PS51999">
    <property type="entry name" value="ZF_GRF"/>
    <property type="match status" value="1"/>
</dbReference>
<keyword evidence="6" id="KW-1133">Transmembrane helix</keyword>
<keyword evidence="5" id="KW-0175">Coiled coil</keyword>
<keyword evidence="6" id="KW-0472">Membrane</keyword>
<feature type="chain" id="PRO_5043448926" description="GRF-type domain-containing protein" evidence="7">
    <location>
        <begin position="21"/>
        <end position="180"/>
    </location>
</feature>
<gene>
    <name evidence="9" type="ORF">CEPIT_LOCUS1827</name>
</gene>
<keyword evidence="3" id="KW-0862">Zinc</keyword>
<keyword evidence="2 4" id="KW-0863">Zinc-finger</keyword>
<evidence type="ECO:0000256" key="4">
    <source>
        <dbReference type="PROSITE-ProRule" id="PRU01343"/>
    </source>
</evidence>
<organism evidence="9 10">
    <name type="scientific">Cuscuta epithymum</name>
    <dbReference type="NCBI Taxonomy" id="186058"/>
    <lineage>
        <taxon>Eukaryota</taxon>
        <taxon>Viridiplantae</taxon>
        <taxon>Streptophyta</taxon>
        <taxon>Embryophyta</taxon>
        <taxon>Tracheophyta</taxon>
        <taxon>Spermatophyta</taxon>
        <taxon>Magnoliopsida</taxon>
        <taxon>eudicotyledons</taxon>
        <taxon>Gunneridae</taxon>
        <taxon>Pentapetalae</taxon>
        <taxon>asterids</taxon>
        <taxon>lamiids</taxon>
        <taxon>Solanales</taxon>
        <taxon>Convolvulaceae</taxon>
        <taxon>Cuscuteae</taxon>
        <taxon>Cuscuta</taxon>
        <taxon>Cuscuta subgen. Cuscuta</taxon>
    </lineage>
</organism>
<evidence type="ECO:0000256" key="2">
    <source>
        <dbReference type="ARBA" id="ARBA00022771"/>
    </source>
</evidence>
<comment type="caution">
    <text evidence="9">The sequence shown here is derived from an EMBL/GenBank/DDBJ whole genome shotgun (WGS) entry which is preliminary data.</text>
</comment>
<dbReference type="EMBL" id="CAMAPF010000010">
    <property type="protein sequence ID" value="CAH9062359.1"/>
    <property type="molecule type" value="Genomic_DNA"/>
</dbReference>
<dbReference type="Proteomes" id="UP001152523">
    <property type="component" value="Unassembled WGS sequence"/>
</dbReference>
<dbReference type="Pfam" id="PF06839">
    <property type="entry name" value="Zn_ribbon_GRF"/>
    <property type="match status" value="1"/>
</dbReference>
<keyword evidence="1" id="KW-0479">Metal-binding</keyword>
<feature type="signal peptide" evidence="7">
    <location>
        <begin position="1"/>
        <end position="20"/>
    </location>
</feature>
<evidence type="ECO:0000313" key="9">
    <source>
        <dbReference type="EMBL" id="CAH9062359.1"/>
    </source>
</evidence>
<keyword evidence="6" id="KW-0812">Transmembrane</keyword>
<feature type="coiled-coil region" evidence="5">
    <location>
        <begin position="124"/>
        <end position="151"/>
    </location>
</feature>
<feature type="transmembrane region" description="Helical" evidence="6">
    <location>
        <begin position="161"/>
        <end position="179"/>
    </location>
</feature>
<keyword evidence="10" id="KW-1185">Reference proteome</keyword>
<proteinExistence type="predicted"/>
<feature type="domain" description="GRF-type" evidence="8">
    <location>
        <begin position="59"/>
        <end position="100"/>
    </location>
</feature>
<evidence type="ECO:0000256" key="5">
    <source>
        <dbReference type="SAM" id="Coils"/>
    </source>
</evidence>
<name>A0AAV0C734_9ASTE</name>
<protein>
    <recommendedName>
        <fullName evidence="8">GRF-type domain-containing protein</fullName>
    </recommendedName>
</protein>
<dbReference type="AlphaFoldDB" id="A0AAV0C734"/>
<reference evidence="9" key="1">
    <citation type="submission" date="2022-07" db="EMBL/GenBank/DDBJ databases">
        <authorList>
            <person name="Macas J."/>
            <person name="Novak P."/>
            <person name="Neumann P."/>
        </authorList>
    </citation>
    <scope>NUCLEOTIDE SEQUENCE</scope>
</reference>
<evidence type="ECO:0000313" key="10">
    <source>
        <dbReference type="Proteomes" id="UP001152523"/>
    </source>
</evidence>
<sequence>MISWKMRCFTAYFFCSCLQTQITDLVFNVWSEKSHMSSASRTLSWGGRDATQSEYLVKCHHKVFSKPRIVKSGANRGQRFHGCALWPKADCSFFQWVADYPPFGVDDYKKRENDRPIYHVDDERSGLEEKIAKLKMKTKKLKEKNEELLGLVCKHAKGEKYSFMALIVSWIVFVVVLYGK</sequence>
<dbReference type="InterPro" id="IPR010666">
    <property type="entry name" value="Znf_GRF"/>
</dbReference>
<evidence type="ECO:0000256" key="3">
    <source>
        <dbReference type="ARBA" id="ARBA00022833"/>
    </source>
</evidence>
<accession>A0AAV0C734</accession>
<keyword evidence="7" id="KW-0732">Signal</keyword>
<dbReference type="GO" id="GO:0008270">
    <property type="term" value="F:zinc ion binding"/>
    <property type="evidence" value="ECO:0007669"/>
    <property type="project" value="UniProtKB-KW"/>
</dbReference>